<name>A0A3M2KYC1_9NOCA</name>
<feature type="chain" id="PRO_5018117717" evidence="1">
    <location>
        <begin position="31"/>
        <end position="325"/>
    </location>
</feature>
<evidence type="ECO:0000313" key="3">
    <source>
        <dbReference type="Proteomes" id="UP000279275"/>
    </source>
</evidence>
<dbReference type="OrthoDB" id="8871309at2"/>
<keyword evidence="1" id="KW-0732">Signal</keyword>
<dbReference type="PANTHER" id="PTHR32015:SF1">
    <property type="entry name" value="LIPASE"/>
    <property type="match status" value="1"/>
</dbReference>
<comment type="caution">
    <text evidence="2">The sequence shown here is derived from an EMBL/GenBank/DDBJ whole genome shotgun (WGS) entry which is preliminary data.</text>
</comment>
<organism evidence="2 3">
    <name type="scientific">Nocardia stercoris</name>
    <dbReference type="NCBI Taxonomy" id="2483361"/>
    <lineage>
        <taxon>Bacteria</taxon>
        <taxon>Bacillati</taxon>
        <taxon>Actinomycetota</taxon>
        <taxon>Actinomycetes</taxon>
        <taxon>Mycobacteriales</taxon>
        <taxon>Nocardiaceae</taxon>
        <taxon>Nocardia</taxon>
    </lineage>
</organism>
<feature type="signal peptide" evidence="1">
    <location>
        <begin position="1"/>
        <end position="30"/>
    </location>
</feature>
<keyword evidence="2" id="KW-0378">Hydrolase</keyword>
<dbReference type="PANTHER" id="PTHR32015">
    <property type="entry name" value="FASTING INDUCED LIPASE"/>
    <property type="match status" value="1"/>
</dbReference>
<dbReference type="AlphaFoldDB" id="A0A3M2KYC1"/>
<sequence length="325" mass="34257">MRRVLHRWPGVVVVAAALSALWIGAGPATADYVAAPSRADLPVDYNFFSGIPGELTHPGGSLPGSNDWNCRPTAEHPNPVVLVHGTGGGAQTNWGVQVPLLANEGYCVYALTYGALDLPWPISAIGGMGPIEQSAQQVSDFVDRVLAATGAERVDLIAHSQGNLVGNYFVKRLGGDTKVDKFVALAAPWLGTYDSSIDPARAFARQLGAEPALEGLISAGLCRSCSAMFGTSRFIRDLNADGVYDPAVTYTNIETRYDEGVVPYSSGLVPGPGVTNILVQDGCAEDYSEHAGIVGSDRTAAFTLNALDPEHPRPVPCHFIPPFVG</sequence>
<dbReference type="Pfam" id="PF01674">
    <property type="entry name" value="Lipase_2"/>
    <property type="match status" value="1"/>
</dbReference>
<reference evidence="2 3" key="1">
    <citation type="submission" date="2018-10" db="EMBL/GenBank/DDBJ databases">
        <title>Isolation from cow dung.</title>
        <authorList>
            <person name="Ling L."/>
        </authorList>
    </citation>
    <scope>NUCLEOTIDE SEQUENCE [LARGE SCALE GENOMIC DNA]</scope>
    <source>
        <strain evidence="2 3">NEAU-LL90</strain>
    </source>
</reference>
<dbReference type="SUPFAM" id="SSF53474">
    <property type="entry name" value="alpha/beta-Hydrolases"/>
    <property type="match status" value="1"/>
</dbReference>
<dbReference type="GO" id="GO:0016298">
    <property type="term" value="F:lipase activity"/>
    <property type="evidence" value="ECO:0007669"/>
    <property type="project" value="TreeGrafter"/>
</dbReference>
<evidence type="ECO:0000313" key="2">
    <source>
        <dbReference type="EMBL" id="RMI29263.1"/>
    </source>
</evidence>
<evidence type="ECO:0000256" key="1">
    <source>
        <dbReference type="SAM" id="SignalP"/>
    </source>
</evidence>
<dbReference type="InterPro" id="IPR029058">
    <property type="entry name" value="AB_hydrolase_fold"/>
</dbReference>
<dbReference type="EMBL" id="RFFH01000015">
    <property type="protein sequence ID" value="RMI29263.1"/>
    <property type="molecule type" value="Genomic_DNA"/>
</dbReference>
<protein>
    <submittedName>
        <fullName evidence="2">Alpha/beta fold hydrolase</fullName>
    </submittedName>
</protein>
<gene>
    <name evidence="2" type="ORF">EBN03_26320</name>
</gene>
<proteinExistence type="predicted"/>
<dbReference type="Gene3D" id="3.40.50.1820">
    <property type="entry name" value="alpha/beta hydrolase"/>
    <property type="match status" value="1"/>
</dbReference>
<dbReference type="RefSeq" id="WP_122190825.1">
    <property type="nucleotide sequence ID" value="NZ_RFFH01000015.1"/>
</dbReference>
<dbReference type="InterPro" id="IPR002918">
    <property type="entry name" value="Lipase_EstA/Esterase_EstB"/>
</dbReference>
<accession>A0A3M2KYC1</accession>
<dbReference type="GO" id="GO:0016042">
    <property type="term" value="P:lipid catabolic process"/>
    <property type="evidence" value="ECO:0007669"/>
    <property type="project" value="InterPro"/>
</dbReference>
<dbReference type="Proteomes" id="UP000279275">
    <property type="component" value="Unassembled WGS sequence"/>
</dbReference>
<keyword evidence="3" id="KW-1185">Reference proteome</keyword>